<dbReference type="InterPro" id="IPR050354">
    <property type="entry name" value="F-box/kelch-repeat_ARATH"/>
</dbReference>
<name>R0HPT9_9BRAS</name>
<dbReference type="InterPro" id="IPR036047">
    <property type="entry name" value="F-box-like_dom_sf"/>
</dbReference>
<evidence type="ECO:0000313" key="3">
    <source>
        <dbReference type="Proteomes" id="UP000029121"/>
    </source>
</evidence>
<protein>
    <recommendedName>
        <fullName evidence="1">F-box domain-containing protein</fullName>
    </recommendedName>
</protein>
<evidence type="ECO:0000313" key="2">
    <source>
        <dbReference type="EMBL" id="EOA25948.1"/>
    </source>
</evidence>
<keyword evidence="3" id="KW-1185">Reference proteome</keyword>
<evidence type="ECO:0000259" key="1">
    <source>
        <dbReference type="PROSITE" id="PS50181"/>
    </source>
</evidence>
<sequence length="382" mass="43842">MVSCKPSPMLSSLPEELRLEILARVPKRRYPFLSLVSKEFHRLLRPSLINTWRRRIGTDSVYLCFATGNNGRAWRALQNHDDKNGENCLVSADFDIPLAPDMRWLVITYGVDVIFILFSRRVKPIFRIFDSRNKVFRLIPVMQDEQLMLISAGLVGEKLYVVGNSGPRIRAESFDLKTQTWDSAPPFVVFDKKTNDGAAPTFIDRMRCFDRWFIYPDAIASADKKVYGLRLHNPVYYDTRDGSWDRFELPNQKQLCSTGVCVINNVLYVYDSGLGLMWYDSALLRWRMVLGLHLPTALNRVVTNLNLHEAPLVNAHCFGLADFYGKLAFLWIEESGDVKNIWCTLIQLRMTGSEINGTAEPFHSLGTVPSRFELEKCFSVVR</sequence>
<dbReference type="SUPFAM" id="SSF117281">
    <property type="entry name" value="Kelch motif"/>
    <property type="match status" value="1"/>
</dbReference>
<dbReference type="PANTHER" id="PTHR24414">
    <property type="entry name" value="F-BOX/KELCH-REPEAT PROTEIN SKIP4"/>
    <property type="match status" value="1"/>
</dbReference>
<dbReference type="PROSITE" id="PS50181">
    <property type="entry name" value="FBOX"/>
    <property type="match status" value="1"/>
</dbReference>
<organism evidence="2 3">
    <name type="scientific">Capsella rubella</name>
    <dbReference type="NCBI Taxonomy" id="81985"/>
    <lineage>
        <taxon>Eukaryota</taxon>
        <taxon>Viridiplantae</taxon>
        <taxon>Streptophyta</taxon>
        <taxon>Embryophyta</taxon>
        <taxon>Tracheophyta</taxon>
        <taxon>Spermatophyta</taxon>
        <taxon>Magnoliopsida</taxon>
        <taxon>eudicotyledons</taxon>
        <taxon>Gunneridae</taxon>
        <taxon>Pentapetalae</taxon>
        <taxon>rosids</taxon>
        <taxon>malvids</taxon>
        <taxon>Brassicales</taxon>
        <taxon>Brassicaceae</taxon>
        <taxon>Camelineae</taxon>
        <taxon>Capsella</taxon>
    </lineage>
</organism>
<dbReference type="OrthoDB" id="45365at2759"/>
<dbReference type="InterPro" id="IPR057499">
    <property type="entry name" value="Kelch_FKB95"/>
</dbReference>
<proteinExistence type="predicted"/>
<dbReference type="eggNOG" id="KOG1072">
    <property type="taxonomic scope" value="Eukaryota"/>
</dbReference>
<dbReference type="AlphaFoldDB" id="R0HPT9"/>
<reference evidence="3" key="1">
    <citation type="journal article" date="2013" name="Nat. Genet.">
        <title>The Capsella rubella genome and the genomic consequences of rapid mating system evolution.</title>
        <authorList>
            <person name="Slotte T."/>
            <person name="Hazzouri K.M."/>
            <person name="Agren J.A."/>
            <person name="Koenig D."/>
            <person name="Maumus F."/>
            <person name="Guo Y.L."/>
            <person name="Steige K."/>
            <person name="Platts A.E."/>
            <person name="Escobar J.S."/>
            <person name="Newman L.K."/>
            <person name="Wang W."/>
            <person name="Mandakova T."/>
            <person name="Vello E."/>
            <person name="Smith L.M."/>
            <person name="Henz S.R."/>
            <person name="Steffen J."/>
            <person name="Takuno S."/>
            <person name="Brandvain Y."/>
            <person name="Coop G."/>
            <person name="Andolfatto P."/>
            <person name="Hu T.T."/>
            <person name="Blanchette M."/>
            <person name="Clark R.M."/>
            <person name="Quesneville H."/>
            <person name="Nordborg M."/>
            <person name="Gaut B.S."/>
            <person name="Lysak M.A."/>
            <person name="Jenkins J."/>
            <person name="Grimwood J."/>
            <person name="Chapman J."/>
            <person name="Prochnik S."/>
            <person name="Shu S."/>
            <person name="Rokhsar D."/>
            <person name="Schmutz J."/>
            <person name="Weigel D."/>
            <person name="Wright S.I."/>
        </authorList>
    </citation>
    <scope>NUCLEOTIDE SEQUENCE [LARGE SCALE GENOMIC DNA]</scope>
    <source>
        <strain evidence="3">cv. Monte Gargano</strain>
    </source>
</reference>
<accession>R0HPT9</accession>
<gene>
    <name evidence="2" type="ORF">CARUB_v10019337mg</name>
</gene>
<dbReference type="Pfam" id="PF25210">
    <property type="entry name" value="Kelch_FKB95"/>
    <property type="match status" value="1"/>
</dbReference>
<dbReference type="InterPro" id="IPR015915">
    <property type="entry name" value="Kelch-typ_b-propeller"/>
</dbReference>
<feature type="domain" description="F-box" evidence="1">
    <location>
        <begin position="7"/>
        <end position="55"/>
    </location>
</feature>
<dbReference type="Pfam" id="PF00646">
    <property type="entry name" value="F-box"/>
    <property type="match status" value="1"/>
</dbReference>
<dbReference type="EMBL" id="KB870809">
    <property type="protein sequence ID" value="EOA25948.1"/>
    <property type="molecule type" value="Genomic_DNA"/>
</dbReference>
<dbReference type="KEGG" id="crb:17885940"/>
<dbReference type="SUPFAM" id="SSF81383">
    <property type="entry name" value="F-box domain"/>
    <property type="match status" value="1"/>
</dbReference>
<dbReference type="InterPro" id="IPR001810">
    <property type="entry name" value="F-box_dom"/>
</dbReference>
<dbReference type="Proteomes" id="UP000029121">
    <property type="component" value="Unassembled WGS sequence"/>
</dbReference>
<dbReference type="PANTHER" id="PTHR24414:SF75">
    <property type="entry name" value="F-BOX DOMAIN-CONTAINING PROTEIN"/>
    <property type="match status" value="1"/>
</dbReference>